<dbReference type="Gene3D" id="1.10.8.80">
    <property type="entry name" value="Magnesium chelatase subunit I, C-Terminal domain"/>
    <property type="match status" value="1"/>
</dbReference>
<reference evidence="3 4" key="1">
    <citation type="submission" date="2018-11" db="EMBL/GenBank/DDBJ databases">
        <title>Genome squencing of methanotrophic bacteria isolated from alkaline groundwater in Korea.</title>
        <authorList>
            <person name="Nguyen L.N."/>
        </authorList>
    </citation>
    <scope>NUCLEOTIDE SEQUENCE [LARGE SCALE GENOMIC DNA]</scope>
    <source>
        <strain evidence="3 4">GW6</strain>
    </source>
</reference>
<sequence length="593" mass="61329">MSGDGEAAAWARASHAAALFAVDPLGSGVSLRAPPGPARDAWVALLRDYLPSDAPMRRAPLAISDDRLLGGLDLAATLRAGRPVAETGLLAQADGGVVVLAMAERLGGATAARIAAALDCGEIELARDGLSARQQSRIGVVALDEGHDDDERPPAALLDRLAFHLDLAEVSHRAVKERPASAAQVAAARARLPLVVAPEKAIDALVVAAARLGIDSLRAPLLALRVARASCALRCADVVDDEDLAVAACLALAPRATCAPPIEESEVPPEEAGDEPGSAKNDADPKNDNAQPREAPAPDDLIVAAARAAIPADVLARLATDARTRAPSARGGKSGAAVVSARRGRPLGARRGALREGRLCLIATLRAAAPWQLLRRAHAADEAGLAVRVRADDFRVTRFRERRETTAIFVVDASGSSAMQRLGEVKGAIELLLADCYVRRDSVALVAFRGKSAEILLPPTRSLARAKRLLAALPGGGGTPLAHGLDAAGALAESVRRKGQTPLLILLTDGRGNIDRKGAPDRAKALDDALDAARRLRAPGLAALAIDSSPAAAARADAPTRKIAEAMNGRYLKMPFADAAALSQAVRAAVPAP</sequence>
<dbReference type="Gene3D" id="3.40.50.410">
    <property type="entry name" value="von Willebrand factor, type A domain"/>
    <property type="match status" value="1"/>
</dbReference>
<accession>A0A3G8MAR2</accession>
<dbReference type="PROSITE" id="PS50234">
    <property type="entry name" value="VWFA"/>
    <property type="match status" value="1"/>
</dbReference>
<dbReference type="PANTHER" id="PTHR43473">
    <property type="entry name" value="MAGNESIUM-CHELATASE SUBUNIT CHLD, CHLOROPLASTIC"/>
    <property type="match status" value="1"/>
</dbReference>
<dbReference type="KEGG" id="mros:EHO51_17100"/>
<gene>
    <name evidence="3" type="ORF">EHO51_17100</name>
</gene>
<dbReference type="SUPFAM" id="SSF53300">
    <property type="entry name" value="vWA-like"/>
    <property type="match status" value="1"/>
</dbReference>
<evidence type="ECO:0000313" key="4">
    <source>
        <dbReference type="Proteomes" id="UP000273982"/>
    </source>
</evidence>
<dbReference type="RefSeq" id="WP_124739859.1">
    <property type="nucleotide sequence ID" value="NZ_CP034086.1"/>
</dbReference>
<evidence type="ECO:0000313" key="3">
    <source>
        <dbReference type="EMBL" id="AZG78310.1"/>
    </source>
</evidence>
<feature type="region of interest" description="Disordered" evidence="1">
    <location>
        <begin position="261"/>
        <end position="295"/>
    </location>
</feature>
<dbReference type="InterPro" id="IPR027417">
    <property type="entry name" value="P-loop_NTPase"/>
</dbReference>
<feature type="compositionally biased region" description="Acidic residues" evidence="1">
    <location>
        <begin position="263"/>
        <end position="274"/>
    </location>
</feature>
<organism evidence="3 4">
    <name type="scientific">Methylocystis rosea</name>
    <dbReference type="NCBI Taxonomy" id="173366"/>
    <lineage>
        <taxon>Bacteria</taxon>
        <taxon>Pseudomonadati</taxon>
        <taxon>Pseudomonadota</taxon>
        <taxon>Alphaproteobacteria</taxon>
        <taxon>Hyphomicrobiales</taxon>
        <taxon>Methylocystaceae</taxon>
        <taxon>Methylocystis</taxon>
    </lineage>
</organism>
<dbReference type="PANTHER" id="PTHR43473:SF2">
    <property type="entry name" value="MAGNESIUM-CHELATASE SUBUNIT CHLD, CHLOROPLASTIC"/>
    <property type="match status" value="1"/>
</dbReference>
<dbReference type="SUPFAM" id="SSF52540">
    <property type="entry name" value="P-loop containing nucleoside triphosphate hydrolases"/>
    <property type="match status" value="1"/>
</dbReference>
<evidence type="ECO:0000259" key="2">
    <source>
        <dbReference type="PROSITE" id="PS50234"/>
    </source>
</evidence>
<dbReference type="Pfam" id="PF17863">
    <property type="entry name" value="AAA_lid_2"/>
    <property type="match status" value="1"/>
</dbReference>
<name>A0A3G8MAR2_9HYPH</name>
<dbReference type="Pfam" id="PF13519">
    <property type="entry name" value="VWA_2"/>
    <property type="match status" value="1"/>
</dbReference>
<dbReference type="Gene3D" id="3.40.50.300">
    <property type="entry name" value="P-loop containing nucleotide triphosphate hydrolases"/>
    <property type="match status" value="1"/>
</dbReference>
<proteinExistence type="predicted"/>
<dbReference type="InterPro" id="IPR002035">
    <property type="entry name" value="VWF_A"/>
</dbReference>
<evidence type="ECO:0000256" key="1">
    <source>
        <dbReference type="SAM" id="MobiDB-lite"/>
    </source>
</evidence>
<dbReference type="AlphaFoldDB" id="A0A3G8MAR2"/>
<dbReference type="SMART" id="SM00327">
    <property type="entry name" value="VWA"/>
    <property type="match status" value="1"/>
</dbReference>
<dbReference type="EMBL" id="CP034086">
    <property type="protein sequence ID" value="AZG78310.1"/>
    <property type="molecule type" value="Genomic_DNA"/>
</dbReference>
<dbReference type="InterPro" id="IPR036465">
    <property type="entry name" value="vWFA_dom_sf"/>
</dbReference>
<dbReference type="NCBIfam" id="NF009943">
    <property type="entry name" value="PRK13406.1"/>
    <property type="match status" value="1"/>
</dbReference>
<dbReference type="InterPro" id="IPR041628">
    <property type="entry name" value="ChlI/MoxR_AAA_lid"/>
</dbReference>
<protein>
    <submittedName>
        <fullName evidence="3">Magnesium chelatase subunit D</fullName>
    </submittedName>
</protein>
<dbReference type="Proteomes" id="UP000273982">
    <property type="component" value="Chromosome"/>
</dbReference>
<feature type="domain" description="VWFA" evidence="2">
    <location>
        <begin position="406"/>
        <end position="590"/>
    </location>
</feature>